<feature type="transmembrane region" description="Helical" evidence="7">
    <location>
        <begin position="461"/>
        <end position="480"/>
    </location>
</feature>
<dbReference type="Proteomes" id="UP001600888">
    <property type="component" value="Unassembled WGS sequence"/>
</dbReference>
<dbReference type="PANTHER" id="PTHR23501:SF177">
    <property type="entry name" value="MAJOR FACILITATOR SUPERFAMILY (MFS) PROFILE DOMAIN-CONTAINING PROTEIN-RELATED"/>
    <property type="match status" value="1"/>
</dbReference>
<feature type="transmembrane region" description="Helical" evidence="7">
    <location>
        <begin position="621"/>
        <end position="639"/>
    </location>
</feature>
<feature type="transmembrane region" description="Helical" evidence="7">
    <location>
        <begin position="545"/>
        <end position="564"/>
    </location>
</feature>
<feature type="transmembrane region" description="Helical" evidence="7">
    <location>
        <begin position="222"/>
        <end position="241"/>
    </location>
</feature>
<evidence type="ECO:0000256" key="5">
    <source>
        <dbReference type="ARBA" id="ARBA00023136"/>
    </source>
</evidence>
<comment type="caution">
    <text evidence="9">The sequence shown here is derived from an EMBL/GenBank/DDBJ whole genome shotgun (WGS) entry which is preliminary data.</text>
</comment>
<sequence>MTRVNDGRRPYRPHCSHLPTRLAPQPARLRLLSIERGDSQAEPHILAQSPLSTDSGIITTYLAMASTHTLVDGEKPNQKSSSSGFLDPKSEQSDFEQASTRAPSTAPDVDYEEKKEGTGNTTDEETREARTAGLEPAEASPGEYPTGARLLFIVVALVLSIFLVSLDMNTSQTIVATAIPKITDEFHGLDDVSWYSSAFFMTLGGFQSAWGKAYKYFPLKISFLLSIFIFELGSLICGVAPTSEALIVGRAIAGVGAAGIATGAYTIIAFSAEPKKRPMFTGIIGASYGIASVIGPLIGGAFADKVSWRWCFYINLPIGGLSGLIILFFFTTPSAAKPVAAPLREKLLQMDIVGVVLIMGAVISYILALQYGGTTYAWSSSIVVGLLVGFVAIVAAFAAWEWFQNDRAMMPRRLISNRVYIVSSLYAFFFAGAYFLIIYYLPIYFQSIDNVSPTDSGIRNLPLILAVTVSTVVSGSFISATGIATPVAVFGSVLATIAAGLIYTFDIGTPSGKWIGYQILGGIGWGLAFQVPIITGQASAPPEDLAEVTAIILFFQTVGGAFLVSASQSAFVNVLIKTIPYSAPGVDPLRLIATGATELRNAFTPEELPGILVAYMHGLKISFAVALASTAMALVVVLFSKWKRLNTAAITGGAAA</sequence>
<feature type="domain" description="Major facilitator superfamily (MFS) profile" evidence="8">
    <location>
        <begin position="153"/>
        <end position="645"/>
    </location>
</feature>
<feature type="transmembrane region" description="Helical" evidence="7">
    <location>
        <begin position="280"/>
        <end position="300"/>
    </location>
</feature>
<feature type="transmembrane region" description="Helical" evidence="7">
    <location>
        <begin position="377"/>
        <end position="398"/>
    </location>
</feature>
<evidence type="ECO:0000256" key="6">
    <source>
        <dbReference type="SAM" id="MobiDB-lite"/>
    </source>
</evidence>
<evidence type="ECO:0000256" key="3">
    <source>
        <dbReference type="ARBA" id="ARBA00022692"/>
    </source>
</evidence>
<feature type="transmembrane region" description="Helical" evidence="7">
    <location>
        <begin position="312"/>
        <end position="331"/>
    </location>
</feature>
<keyword evidence="3 7" id="KW-0812">Transmembrane</keyword>
<name>A0ABR4DYF0_9PEZI</name>
<keyword evidence="2" id="KW-0813">Transport</keyword>
<keyword evidence="4 7" id="KW-1133">Transmembrane helix</keyword>
<evidence type="ECO:0000256" key="4">
    <source>
        <dbReference type="ARBA" id="ARBA00022989"/>
    </source>
</evidence>
<feature type="transmembrane region" description="Helical" evidence="7">
    <location>
        <begin position="487"/>
        <end position="508"/>
    </location>
</feature>
<keyword evidence="5 7" id="KW-0472">Membrane</keyword>
<feature type="region of interest" description="Disordered" evidence="6">
    <location>
        <begin position="1"/>
        <end position="20"/>
    </location>
</feature>
<feature type="region of interest" description="Disordered" evidence="6">
    <location>
        <begin position="71"/>
        <end position="141"/>
    </location>
</feature>
<dbReference type="Gene3D" id="1.20.1250.20">
    <property type="entry name" value="MFS general substrate transporter like domains"/>
    <property type="match status" value="2"/>
</dbReference>
<reference evidence="9 10" key="1">
    <citation type="submission" date="2024-03" db="EMBL/GenBank/DDBJ databases">
        <title>A high-quality draft genome sequence of Diaporthe vaccinii, a causative agent of upright dieback and viscid rot disease in cranberry plants.</title>
        <authorList>
            <person name="Sarrasin M."/>
            <person name="Lang B.F."/>
            <person name="Burger G."/>
        </authorList>
    </citation>
    <scope>NUCLEOTIDE SEQUENCE [LARGE SCALE GENOMIC DNA]</scope>
    <source>
        <strain evidence="9 10">IS7</strain>
    </source>
</reference>
<dbReference type="EMBL" id="JBAWTH010000140">
    <property type="protein sequence ID" value="KAL2275201.1"/>
    <property type="molecule type" value="Genomic_DNA"/>
</dbReference>
<accession>A0ABR4DYF0</accession>
<evidence type="ECO:0000313" key="10">
    <source>
        <dbReference type="Proteomes" id="UP001600888"/>
    </source>
</evidence>
<evidence type="ECO:0000256" key="7">
    <source>
        <dbReference type="SAM" id="Phobius"/>
    </source>
</evidence>
<proteinExistence type="predicted"/>
<dbReference type="CDD" id="cd17502">
    <property type="entry name" value="MFS_Azr1_MDR_like"/>
    <property type="match status" value="1"/>
</dbReference>
<feature type="transmembrane region" description="Helical" evidence="7">
    <location>
        <begin position="192"/>
        <end position="210"/>
    </location>
</feature>
<dbReference type="InterPro" id="IPR036259">
    <property type="entry name" value="MFS_trans_sf"/>
</dbReference>
<feature type="transmembrane region" description="Helical" evidence="7">
    <location>
        <begin position="419"/>
        <end position="441"/>
    </location>
</feature>
<keyword evidence="10" id="KW-1185">Reference proteome</keyword>
<dbReference type="SUPFAM" id="SSF103473">
    <property type="entry name" value="MFS general substrate transporter"/>
    <property type="match status" value="2"/>
</dbReference>
<comment type="subcellular location">
    <subcellularLocation>
        <location evidence="1">Membrane</location>
        <topology evidence="1">Multi-pass membrane protein</topology>
    </subcellularLocation>
</comment>
<dbReference type="InterPro" id="IPR011701">
    <property type="entry name" value="MFS"/>
</dbReference>
<feature type="transmembrane region" description="Helical" evidence="7">
    <location>
        <begin position="514"/>
        <end position="533"/>
    </location>
</feature>
<organism evidence="9 10">
    <name type="scientific">Diaporthe vaccinii</name>
    <dbReference type="NCBI Taxonomy" id="105482"/>
    <lineage>
        <taxon>Eukaryota</taxon>
        <taxon>Fungi</taxon>
        <taxon>Dikarya</taxon>
        <taxon>Ascomycota</taxon>
        <taxon>Pezizomycotina</taxon>
        <taxon>Sordariomycetes</taxon>
        <taxon>Sordariomycetidae</taxon>
        <taxon>Diaporthales</taxon>
        <taxon>Diaporthaceae</taxon>
        <taxon>Diaporthe</taxon>
        <taxon>Diaporthe eres species complex</taxon>
    </lineage>
</organism>
<feature type="transmembrane region" description="Helical" evidence="7">
    <location>
        <begin position="150"/>
        <end position="166"/>
    </location>
</feature>
<evidence type="ECO:0000259" key="8">
    <source>
        <dbReference type="PROSITE" id="PS50850"/>
    </source>
</evidence>
<evidence type="ECO:0000256" key="2">
    <source>
        <dbReference type="ARBA" id="ARBA00022448"/>
    </source>
</evidence>
<dbReference type="PROSITE" id="PS50850">
    <property type="entry name" value="MFS"/>
    <property type="match status" value="1"/>
</dbReference>
<feature type="transmembrane region" description="Helical" evidence="7">
    <location>
        <begin position="352"/>
        <end position="371"/>
    </location>
</feature>
<dbReference type="Pfam" id="PF07690">
    <property type="entry name" value="MFS_1"/>
    <property type="match status" value="1"/>
</dbReference>
<gene>
    <name evidence="9" type="ORF">FJTKL_02425</name>
</gene>
<protein>
    <recommendedName>
        <fullName evidence="8">Major facilitator superfamily (MFS) profile domain-containing protein</fullName>
    </recommendedName>
</protein>
<dbReference type="InterPro" id="IPR020846">
    <property type="entry name" value="MFS_dom"/>
</dbReference>
<evidence type="ECO:0000313" key="9">
    <source>
        <dbReference type="EMBL" id="KAL2275201.1"/>
    </source>
</evidence>
<evidence type="ECO:0000256" key="1">
    <source>
        <dbReference type="ARBA" id="ARBA00004141"/>
    </source>
</evidence>
<feature type="transmembrane region" description="Helical" evidence="7">
    <location>
        <begin position="247"/>
        <end position="268"/>
    </location>
</feature>
<dbReference type="PANTHER" id="PTHR23501">
    <property type="entry name" value="MAJOR FACILITATOR SUPERFAMILY"/>
    <property type="match status" value="1"/>
</dbReference>